<dbReference type="OrthoDB" id="9785438at2"/>
<dbReference type="InterPro" id="IPR007263">
    <property type="entry name" value="DCC1-like"/>
</dbReference>
<dbReference type="AlphaFoldDB" id="B8HQQ3"/>
<name>B8HQQ3_CYAP4</name>
<proteinExistence type="predicted"/>
<organism evidence="1">
    <name type="scientific">Cyanothece sp. (strain PCC 7425 / ATCC 29141)</name>
    <dbReference type="NCBI Taxonomy" id="395961"/>
    <lineage>
        <taxon>Bacteria</taxon>
        <taxon>Bacillati</taxon>
        <taxon>Cyanobacteriota</taxon>
        <taxon>Cyanophyceae</taxon>
        <taxon>Gomontiellales</taxon>
        <taxon>Cyanothecaceae</taxon>
        <taxon>Cyanothece</taxon>
    </lineage>
</organism>
<accession>B8HQQ3</accession>
<sequence>MTYQIIYDGCCNLCVSLVQVLEQLDRGQRFHYVPMQDHQTLARWQITTQDCEGGMILLCEDAPEIRWQGSSAAEEIARLWPVGGAVIALYRGLPGLKWLGDRLYEQIRDHRYLLFGRRSQIYVSDYPVSPPDCSTCAKHF</sequence>
<evidence type="ECO:0000313" key="1">
    <source>
        <dbReference type="EMBL" id="ACL45724.1"/>
    </source>
</evidence>
<dbReference type="EMBL" id="CP001344">
    <property type="protein sequence ID" value="ACL45724.1"/>
    <property type="molecule type" value="Genomic_DNA"/>
</dbReference>
<reference evidence="1" key="1">
    <citation type="submission" date="2009-01" db="EMBL/GenBank/DDBJ databases">
        <title>Complete sequence of chromosome Cyanothece sp. PCC 7425.</title>
        <authorList>
            <consortium name="US DOE Joint Genome Institute"/>
            <person name="Lucas S."/>
            <person name="Copeland A."/>
            <person name="Lapidus A."/>
            <person name="Glavina del Rio T."/>
            <person name="Dalin E."/>
            <person name="Tice H."/>
            <person name="Bruce D."/>
            <person name="Goodwin L."/>
            <person name="Pitluck S."/>
            <person name="Sims D."/>
            <person name="Meineke L."/>
            <person name="Brettin T."/>
            <person name="Detter J.C."/>
            <person name="Han C."/>
            <person name="Larimer F."/>
            <person name="Land M."/>
            <person name="Hauser L."/>
            <person name="Kyrpides N."/>
            <person name="Ovchinnikova G."/>
            <person name="Liberton M."/>
            <person name="Stoeckel J."/>
            <person name="Banerjee A."/>
            <person name="Singh A."/>
            <person name="Page L."/>
            <person name="Sato H."/>
            <person name="Zhao L."/>
            <person name="Sherman L."/>
            <person name="Pakrasi H."/>
            <person name="Richardson P."/>
        </authorList>
    </citation>
    <scope>NUCLEOTIDE SEQUENCE</scope>
    <source>
        <strain evidence="1">PCC 7425</strain>
    </source>
</reference>
<dbReference type="KEGG" id="cyn:Cyan7425_3400"/>
<dbReference type="STRING" id="395961.Cyan7425_3400"/>
<dbReference type="GO" id="GO:0015035">
    <property type="term" value="F:protein-disulfide reductase activity"/>
    <property type="evidence" value="ECO:0007669"/>
    <property type="project" value="InterPro"/>
</dbReference>
<dbReference type="HOGENOM" id="CLU_127718_0_0_3"/>
<protein>
    <submittedName>
        <fullName evidence="1">Putative thiol-disulphide oxidoreductase DCC</fullName>
    </submittedName>
</protein>
<dbReference type="Pfam" id="PF04134">
    <property type="entry name" value="DCC1-like"/>
    <property type="match status" value="1"/>
</dbReference>
<dbReference type="eggNOG" id="COG3011">
    <property type="taxonomic scope" value="Bacteria"/>
</dbReference>
<gene>
    <name evidence="1" type="ordered locus">Cyan7425_3400</name>
</gene>